<evidence type="ECO:0000259" key="7">
    <source>
        <dbReference type="SMART" id="SM00861"/>
    </source>
</evidence>
<dbReference type="EMBL" id="CP003315">
    <property type="protein sequence ID" value="AFA41178.1"/>
    <property type="molecule type" value="Genomic_DNA"/>
</dbReference>
<dbReference type="InterPro" id="IPR042179">
    <property type="entry name" value="KGD_C_sf"/>
</dbReference>
<reference evidence="8 9" key="1">
    <citation type="journal article" date="2012" name="MBio">
        <title>Insight into the transmission biology and species-specific functional capabilities of tsetse (Diptera: glossinidae) obligate symbiont wigglesworthia.</title>
        <authorList>
            <person name="Rio R.V."/>
            <person name="Symula R.E."/>
            <person name="Wang J."/>
            <person name="Lohs C."/>
            <person name="Wu Y.N."/>
            <person name="Snyder A.K."/>
            <person name="Bjornson R.D."/>
            <person name="Oshima K."/>
            <person name="Biehl B.S."/>
            <person name="Perna N.T."/>
            <person name="Hattori M."/>
            <person name="Aksoy S."/>
        </authorList>
    </citation>
    <scope>NUCLEOTIDE SEQUENCE [LARGE SCALE GENOMIC DNA]</scope>
    <source>
        <strain evidence="8">WGM</strain>
    </source>
</reference>
<dbReference type="GO" id="GO:0030976">
    <property type="term" value="F:thiamine pyrophosphate binding"/>
    <property type="evidence" value="ECO:0007669"/>
    <property type="project" value="InterPro"/>
</dbReference>
<dbReference type="KEGG" id="wgl:WIGMOR_0343"/>
<protein>
    <recommendedName>
        <fullName evidence="4">oxoglutarate dehydrogenase (succinyl-transferring)</fullName>
        <ecNumber evidence="4">1.2.4.2</ecNumber>
    </recommendedName>
</protein>
<dbReference type="Gene3D" id="3.40.50.12470">
    <property type="match status" value="1"/>
</dbReference>
<dbReference type="InterPro" id="IPR029061">
    <property type="entry name" value="THDP-binding"/>
</dbReference>
<dbReference type="Pfam" id="PF00676">
    <property type="entry name" value="E1_dh"/>
    <property type="match status" value="1"/>
</dbReference>
<dbReference type="EC" id="1.2.4.2" evidence="4"/>
<dbReference type="InterPro" id="IPR011603">
    <property type="entry name" value="2oxoglutarate_DH_E1"/>
</dbReference>
<dbReference type="SMART" id="SM00861">
    <property type="entry name" value="Transket_pyr"/>
    <property type="match status" value="1"/>
</dbReference>
<dbReference type="NCBIfam" id="NF006914">
    <property type="entry name" value="PRK09404.1"/>
    <property type="match status" value="1"/>
</dbReference>
<dbReference type="GO" id="GO:0006099">
    <property type="term" value="P:tricarboxylic acid cycle"/>
    <property type="evidence" value="ECO:0007669"/>
    <property type="project" value="TreeGrafter"/>
</dbReference>
<dbReference type="NCBIfam" id="TIGR00239">
    <property type="entry name" value="2oxo_dh_E1"/>
    <property type="match status" value="1"/>
</dbReference>
<dbReference type="Proteomes" id="UP000009061">
    <property type="component" value="Chromosome"/>
</dbReference>
<dbReference type="Pfam" id="PF16078">
    <property type="entry name" value="2-oxogl_dehyd_N"/>
    <property type="match status" value="1"/>
</dbReference>
<comment type="similarity">
    <text evidence="3">Belongs to the alpha-ketoglutarate dehydrogenase family.</text>
</comment>
<evidence type="ECO:0000256" key="1">
    <source>
        <dbReference type="ARBA" id="ARBA00001964"/>
    </source>
</evidence>
<dbReference type="OrthoDB" id="9759785at2"/>
<evidence type="ECO:0000313" key="8">
    <source>
        <dbReference type="EMBL" id="AFA41178.1"/>
    </source>
</evidence>
<dbReference type="Gene3D" id="3.40.50.970">
    <property type="match status" value="1"/>
</dbReference>
<keyword evidence="5" id="KW-0560">Oxidoreductase</keyword>
<dbReference type="PANTHER" id="PTHR23152:SF4">
    <property type="entry name" value="2-OXOADIPATE DEHYDROGENASE COMPLEX COMPONENT E1"/>
    <property type="match status" value="1"/>
</dbReference>
<dbReference type="InterPro" id="IPR032106">
    <property type="entry name" value="2-oxogl_dehyd_N"/>
</dbReference>
<dbReference type="CDD" id="cd02016">
    <property type="entry name" value="TPP_E1_OGDC_like"/>
    <property type="match status" value="1"/>
</dbReference>
<dbReference type="InterPro" id="IPR031717">
    <property type="entry name" value="ODO-1/KGD_C"/>
</dbReference>
<keyword evidence="6" id="KW-0786">Thiamine pyrophosphate</keyword>
<dbReference type="Gene3D" id="3.40.50.11610">
    <property type="entry name" value="Multifunctional 2-oxoglutarate metabolism enzyme, C-terminal domain"/>
    <property type="match status" value="1"/>
</dbReference>
<gene>
    <name evidence="8" type="primary">sucA</name>
    <name evidence="8" type="synonym">lys</name>
    <name evidence="8" type="synonym">met</name>
    <name evidence="8" type="ORF">WIGMOR_0343</name>
</gene>
<dbReference type="HOGENOM" id="CLU_004709_1_0_6"/>
<name>H6Q5Y2_WIGGL</name>
<sequence>MQNSKNKKDLLFLLNGMNRCYIEQIYKNYLNNPKSVNSDWENIFHEFFLKKIDQKSVKKNFSDTSNIEYKNVQHHITTEIQVLNFINSFRKYGHIIANIDPLNLKKIEEVEELSLKFHGFSNKIYDQKFNAEIFGIKKNNVSFKEILNFLRSTYCGPIGFEYMHLDNIKEKIWIQKYIEKNFKKDFLEIKEKKSLLKSIIKAEEIEHFLGRKFPGAKRFSLEGGESLIPMLKEIIMRSSQKYNTKNIIFGMSHRGRLNALINIFGKDINNICHEFSGNRNLPEIYSGDVKYHQGFASSIQIQNNTINLLLAFNPSHLEIINPVVMGITKAQLDKNNTQNKNCTLSITIHGDASIIAQGVIQETLNMSRTQAHQVGGTLRIVVNNQIGFTTDVQDARSTRYCTDVAKMIQAPILHVNGDNPCATIFATRLALDFRNKFFRDVFIDFVCYRRHGHNEADEPRVTQPIMYQKIKKHPTVKTIFSNELEHQKIISSEEIKKIVKNIRKKIITENKTISFCQIKNKENLCASTINEKINKINISFLKKLSASIFNIPKEIEMESRVKKIFLQRYEMMQEKRSFDWGAAEMLCYATLIYEHVSIRLSGEDVARGTFFHRHAVIYNQKNNSIYVPLNTIKNTLSKFNVWNTTLSEEASLAFEYGYSINTNKTLVIWEAQFGDFANGAQVVIDQFITSGEQKWGQKSNLVMLLPHGHEGQGPEHSSARLERYLQLCAQNNIQICIPSTPAQVYHLLRRQAQFKINCPLIIFSPKSLLRHPLATSSFQEIANYKFQEIIYDPNYEKNNHCIKRIILCSGKIFYDLFSILKKNNTHNIAIFRIEQLYPFPDFLIKEIIPKYENINSICWCQEEPKNQGAWNWIKSCFDSIKTHIKLTYIGRPEAASTATGYLSVYKNEQKKIIHKALDIEYLKG</sequence>
<dbReference type="eggNOG" id="COG0567">
    <property type="taxonomic scope" value="Bacteria"/>
</dbReference>
<comment type="function">
    <text evidence="2">E1 component of the 2-oxoglutarate dehydrogenase (OGDH) complex which catalyzes the decarboxylation of 2-oxoglutarate, the first step in the conversion of 2-oxoglutarate to succinyl-CoA and CO(2).</text>
</comment>
<evidence type="ECO:0000256" key="5">
    <source>
        <dbReference type="ARBA" id="ARBA00023002"/>
    </source>
</evidence>
<dbReference type="PIRSF" id="PIRSF000157">
    <property type="entry name" value="Oxoglu_dh_E1"/>
    <property type="match status" value="1"/>
</dbReference>
<organism evidence="8 9">
    <name type="scientific">Wigglesworthia glossinidia endosymbiont of Glossina morsitans morsitans</name>
    <name type="common">Yale colony</name>
    <dbReference type="NCBI Taxonomy" id="1142511"/>
    <lineage>
        <taxon>Bacteria</taxon>
        <taxon>Pseudomonadati</taxon>
        <taxon>Pseudomonadota</taxon>
        <taxon>Gammaproteobacteria</taxon>
        <taxon>Enterobacterales</taxon>
        <taxon>Erwiniaceae</taxon>
        <taxon>Wigglesworthia</taxon>
    </lineage>
</organism>
<evidence type="ECO:0000256" key="3">
    <source>
        <dbReference type="ARBA" id="ARBA00006936"/>
    </source>
</evidence>
<proteinExistence type="inferred from homology"/>
<dbReference type="NCBIfam" id="NF008907">
    <property type="entry name" value="PRK12270.1"/>
    <property type="match status" value="1"/>
</dbReference>
<evidence type="ECO:0000256" key="4">
    <source>
        <dbReference type="ARBA" id="ARBA00012280"/>
    </source>
</evidence>
<evidence type="ECO:0000256" key="6">
    <source>
        <dbReference type="ARBA" id="ARBA00023052"/>
    </source>
</evidence>
<dbReference type="InterPro" id="IPR005475">
    <property type="entry name" value="Transketolase-like_Pyr-bd"/>
</dbReference>
<comment type="cofactor">
    <cofactor evidence="1">
        <name>thiamine diphosphate</name>
        <dbReference type="ChEBI" id="CHEBI:58937"/>
    </cofactor>
</comment>
<keyword evidence="9" id="KW-1185">Reference proteome</keyword>
<feature type="domain" description="Transketolase-like pyrimidine-binding" evidence="7">
    <location>
        <begin position="578"/>
        <end position="771"/>
    </location>
</feature>
<dbReference type="AlphaFoldDB" id="H6Q5Y2"/>
<dbReference type="SUPFAM" id="SSF52518">
    <property type="entry name" value="Thiamin diphosphate-binding fold (THDP-binding)"/>
    <property type="match status" value="2"/>
</dbReference>
<dbReference type="GO" id="GO:0045252">
    <property type="term" value="C:oxoglutarate dehydrogenase complex"/>
    <property type="evidence" value="ECO:0007669"/>
    <property type="project" value="TreeGrafter"/>
</dbReference>
<dbReference type="Gene3D" id="1.10.287.1150">
    <property type="entry name" value="TPP helical domain"/>
    <property type="match status" value="1"/>
</dbReference>
<dbReference type="STRING" id="1142511.WIGMOR_0343"/>
<dbReference type="RefSeq" id="WP_014354117.1">
    <property type="nucleotide sequence ID" value="NC_016893.1"/>
</dbReference>
<dbReference type="GO" id="GO:0005829">
    <property type="term" value="C:cytosol"/>
    <property type="evidence" value="ECO:0007669"/>
    <property type="project" value="TreeGrafter"/>
</dbReference>
<evidence type="ECO:0000313" key="9">
    <source>
        <dbReference type="Proteomes" id="UP000009061"/>
    </source>
</evidence>
<dbReference type="GO" id="GO:0004591">
    <property type="term" value="F:oxoglutarate dehydrogenase (succinyl-transferring) activity"/>
    <property type="evidence" value="ECO:0007669"/>
    <property type="project" value="UniProtKB-EC"/>
</dbReference>
<dbReference type="InterPro" id="IPR001017">
    <property type="entry name" value="DH_E1"/>
</dbReference>
<accession>H6Q5Y2</accession>
<dbReference type="PANTHER" id="PTHR23152">
    <property type="entry name" value="2-OXOGLUTARATE DEHYDROGENASE"/>
    <property type="match status" value="1"/>
</dbReference>
<evidence type="ECO:0000256" key="2">
    <source>
        <dbReference type="ARBA" id="ARBA00003906"/>
    </source>
</evidence>
<dbReference type="Pfam" id="PF02779">
    <property type="entry name" value="Transket_pyr"/>
    <property type="match status" value="1"/>
</dbReference>
<dbReference type="Pfam" id="PF16870">
    <property type="entry name" value="OxoGdeHyase_C"/>
    <property type="match status" value="1"/>
</dbReference>